<sequence>MLVCACPCSTLSQRLLMLTQLLPTVAGTCSMLVQNLAVPCRFYADALSLLTLACPCLPYLPNACPCLPRLARCVPMLVRRFAHALPTIVKHSPCACPTLPTFSEACRRLSNACRHLQYSCKMLACACSRLPTFAGACRCLPRLVQRFSNACPSLSNACPTLADPAIQILLTSSFSWIARMVRML</sequence>
<accession>A0AAE9EJS3</accession>
<evidence type="ECO:0000313" key="3">
    <source>
        <dbReference type="EMBL" id="UMM25415.1"/>
    </source>
</evidence>
<proteinExistence type="predicted"/>
<evidence type="ECO:0000256" key="1">
    <source>
        <dbReference type="SAM" id="SignalP"/>
    </source>
</evidence>
<dbReference type="EMBL" id="CP092622">
    <property type="protein sequence ID" value="UMM25415.1"/>
    <property type="molecule type" value="Genomic_DNA"/>
</dbReference>
<feature type="signal peptide" evidence="1">
    <location>
        <begin position="1"/>
        <end position="27"/>
    </location>
</feature>
<dbReference type="AlphaFoldDB" id="A0AAE9EJS3"/>
<evidence type="ECO:0000313" key="2">
    <source>
        <dbReference type="EMBL" id="UMM25414.1"/>
    </source>
</evidence>
<gene>
    <name evidence="2" type="ORF">L5515_005251</name>
    <name evidence="3" type="ORF">L5515_005252</name>
</gene>
<feature type="chain" id="PRO_5044707111" evidence="1">
    <location>
        <begin position="28"/>
        <end position="184"/>
    </location>
</feature>
<organism evidence="2 4">
    <name type="scientific">Caenorhabditis briggsae</name>
    <dbReference type="NCBI Taxonomy" id="6238"/>
    <lineage>
        <taxon>Eukaryota</taxon>
        <taxon>Metazoa</taxon>
        <taxon>Ecdysozoa</taxon>
        <taxon>Nematoda</taxon>
        <taxon>Chromadorea</taxon>
        <taxon>Rhabditida</taxon>
        <taxon>Rhabditina</taxon>
        <taxon>Rhabditomorpha</taxon>
        <taxon>Rhabditoidea</taxon>
        <taxon>Rhabditidae</taxon>
        <taxon>Peloderinae</taxon>
        <taxon>Caenorhabditis</taxon>
    </lineage>
</organism>
<dbReference type="EMBL" id="CP092622">
    <property type="protein sequence ID" value="UMM25414.1"/>
    <property type="molecule type" value="Genomic_DNA"/>
</dbReference>
<name>A0AAE9EJS3_CAEBR</name>
<keyword evidence="4" id="KW-1185">Reference proteome</keyword>
<protein>
    <submittedName>
        <fullName evidence="2">Uncharacterized protein</fullName>
    </submittedName>
</protein>
<dbReference type="Proteomes" id="UP000829354">
    <property type="component" value="Chromosome III"/>
</dbReference>
<reference evidence="2 4" key="1">
    <citation type="submission" date="2022-04" db="EMBL/GenBank/DDBJ databases">
        <title>Chromosome-level reference genomes for two strains of Caenorhabditis briggsae: an improved platform for comparative genomics.</title>
        <authorList>
            <person name="Stevens L."/>
            <person name="Andersen E."/>
        </authorList>
    </citation>
    <scope>NUCLEOTIDE SEQUENCE [LARGE SCALE GENOMIC DNA]</scope>
    <source>
        <strain evidence="2">VX34</strain>
        <tissue evidence="2">Whole-organism</tissue>
    </source>
</reference>
<keyword evidence="1" id="KW-0732">Signal</keyword>
<evidence type="ECO:0000313" key="4">
    <source>
        <dbReference type="Proteomes" id="UP000829354"/>
    </source>
</evidence>